<dbReference type="Gene3D" id="2.60.40.10">
    <property type="entry name" value="Immunoglobulins"/>
    <property type="match status" value="2"/>
</dbReference>
<organism evidence="2 3">
    <name type="scientific">Chryseobacterium vrystaatense</name>
    <dbReference type="NCBI Taxonomy" id="307480"/>
    <lineage>
        <taxon>Bacteria</taxon>
        <taxon>Pseudomonadati</taxon>
        <taxon>Bacteroidota</taxon>
        <taxon>Flavobacteriia</taxon>
        <taxon>Flavobacteriales</taxon>
        <taxon>Weeksellaceae</taxon>
        <taxon>Chryseobacterium group</taxon>
        <taxon>Chryseobacterium</taxon>
    </lineage>
</organism>
<feature type="signal peptide" evidence="1">
    <location>
        <begin position="1"/>
        <end position="21"/>
    </location>
</feature>
<proteinExistence type="predicted"/>
<accession>A0A1M5H3B6</accession>
<name>A0A1M5H3B6_9FLAO</name>
<feature type="chain" id="PRO_5013019535" description="Ig-like domain-containing protein" evidence="1">
    <location>
        <begin position="22"/>
        <end position="764"/>
    </location>
</feature>
<dbReference type="AlphaFoldDB" id="A0A1M5H3B6"/>
<dbReference type="Proteomes" id="UP000184108">
    <property type="component" value="Unassembled WGS sequence"/>
</dbReference>
<evidence type="ECO:0008006" key="4">
    <source>
        <dbReference type="Google" id="ProtNLM"/>
    </source>
</evidence>
<evidence type="ECO:0000313" key="3">
    <source>
        <dbReference type="Proteomes" id="UP000184108"/>
    </source>
</evidence>
<evidence type="ECO:0000313" key="2">
    <source>
        <dbReference type="EMBL" id="SHG10232.1"/>
    </source>
</evidence>
<protein>
    <recommendedName>
        <fullName evidence="4">Ig-like domain-containing protein</fullName>
    </recommendedName>
</protein>
<dbReference type="InterPro" id="IPR013783">
    <property type="entry name" value="Ig-like_fold"/>
</dbReference>
<dbReference type="EMBL" id="FQVE01000004">
    <property type="protein sequence ID" value="SHG10232.1"/>
    <property type="molecule type" value="Genomic_DNA"/>
</dbReference>
<reference evidence="3" key="1">
    <citation type="submission" date="2016-11" db="EMBL/GenBank/DDBJ databases">
        <authorList>
            <person name="Varghese N."/>
            <person name="Submissions S."/>
        </authorList>
    </citation>
    <scope>NUCLEOTIDE SEQUENCE [LARGE SCALE GENOMIC DNA]</scope>
    <source>
        <strain evidence="3">YR203</strain>
    </source>
</reference>
<dbReference type="RefSeq" id="WP_073174716.1">
    <property type="nucleotide sequence ID" value="NZ_FQVE01000004.1"/>
</dbReference>
<keyword evidence="1" id="KW-0732">Signal</keyword>
<evidence type="ECO:0000256" key="1">
    <source>
        <dbReference type="SAM" id="SignalP"/>
    </source>
</evidence>
<sequence length="764" mass="81145">MKIFKNYFLLFTLLCAGILHSQCTVNAGGNTTICGTSYTLSGSAGNSTTGNPIWSLVSKPPGATDPIISNTNILNPVVTGMSSYGNYTFQLYKSCPSGNTTSLITITSPGDISGFTAGPDITNINATLGSASLNGVIPDGYTGQWSAYNIYTWERSSIKTNINSQFSSVTSANTTFSLINKTNHNADPAYVVTLRITSTLNPNCWYEDSAIIRFVPNPQIQPVTNTSRCAANNLDYSILLQTNTPFFSTLTPGSSGNTSYGTTVTMNILSTPSPSATITFVSLSDSRVYLKDINIVGAYIFTLTITNTSGSYTSPQLTYVHLGMSPSAVNFLNPSYPNQMMVYNSSGSGGEVHCDLAGKLTPVTFGFTLNPADPVSLVTTITQDGIIPPGGSPTILISGANTSSRSVTLTPPLSGWSIGTYRYRVTQSSLGGCTTTQLYYVHISDKVRQKVTVDDVYVCNQGNGITTATVTLPAVYKGVINSSYLQDYIAFYNFTLISKPVGSATPTYEPYTNRTISNTSTVIGNLDKPGEYVFKVNPVVNTPPIDINFLNKEYACAGTSMEDTFSIFISTQINSNAGNEQIISCVTSTILNGNDPGTGNTGKWLLVSAPSAATPIILTPSNSISTVTGLSVVGVYKFEWTILSGSLGSCISKSEVTVNVSTCTACYKPAATGTTVQSKHGITSLGRAGAENGNWPMVRNNAWTVLESKTKGFVINRISTTAAIVALSDPVEGMMVYDEQADCLKINTDGTSGGWKCFNTQTCP</sequence>
<gene>
    <name evidence="2" type="ORF">SAMN02787073_3557</name>
</gene>